<dbReference type="PROSITE" id="PS51257">
    <property type="entry name" value="PROKAR_LIPOPROTEIN"/>
    <property type="match status" value="1"/>
</dbReference>
<reference evidence="3" key="1">
    <citation type="submission" date="2016-12" db="EMBL/GenBank/DDBJ databases">
        <authorList>
            <person name="Brunel B."/>
        </authorList>
    </citation>
    <scope>NUCLEOTIDE SEQUENCE [LARGE SCALE GENOMIC DNA]</scope>
</reference>
<accession>A0A2P9AH84</accession>
<evidence type="ECO:0000313" key="3">
    <source>
        <dbReference type="Proteomes" id="UP000245698"/>
    </source>
</evidence>
<evidence type="ECO:0000256" key="1">
    <source>
        <dbReference type="SAM" id="SignalP"/>
    </source>
</evidence>
<proteinExistence type="predicted"/>
<evidence type="ECO:0000313" key="2">
    <source>
        <dbReference type="EMBL" id="SJM30456.1"/>
    </source>
</evidence>
<keyword evidence="3" id="KW-1185">Reference proteome</keyword>
<feature type="signal peptide" evidence="1">
    <location>
        <begin position="1"/>
        <end position="22"/>
    </location>
</feature>
<gene>
    <name evidence="2" type="ORF">BQ8482_150043</name>
</gene>
<keyword evidence="1" id="KW-0732">Signal</keyword>
<dbReference type="Proteomes" id="UP000245698">
    <property type="component" value="Unassembled WGS sequence"/>
</dbReference>
<evidence type="ECO:0008006" key="4">
    <source>
        <dbReference type="Google" id="ProtNLM"/>
    </source>
</evidence>
<dbReference type="AlphaFoldDB" id="A0A2P9AH84"/>
<protein>
    <recommendedName>
        <fullName evidence="4">Lipoprotein</fullName>
    </recommendedName>
</protein>
<sequence length="211" mass="23956">MRRMFAKRVLVAATLVAASAMACLPAKSKSEVTFETINAKMEKFDDNDCHGVWHLFWENRNNNKINSYLILSALAFQGEHPWQPASDLENSEIAFRFAALAHRNGQILSLNALYKIESEYERESLILPLMIVEAYVQHLISNKESKYYDPSFEVCRKPSLDSDVDSGVDNFDICFGELLKKMDSSGISETSMSPPDTHIQCSEKKLLEGFY</sequence>
<feature type="chain" id="PRO_5017768669" description="Lipoprotein" evidence="1">
    <location>
        <begin position="23"/>
        <end position="211"/>
    </location>
</feature>
<name>A0A2P9AH84_9HYPH</name>
<dbReference type="EMBL" id="FUIG01000021">
    <property type="protein sequence ID" value="SJM30456.1"/>
    <property type="molecule type" value="Genomic_DNA"/>
</dbReference>
<organism evidence="2 3">
    <name type="scientific">Mesorhizobium delmotii</name>
    <dbReference type="NCBI Taxonomy" id="1631247"/>
    <lineage>
        <taxon>Bacteria</taxon>
        <taxon>Pseudomonadati</taxon>
        <taxon>Pseudomonadota</taxon>
        <taxon>Alphaproteobacteria</taxon>
        <taxon>Hyphomicrobiales</taxon>
        <taxon>Phyllobacteriaceae</taxon>
        <taxon>Mesorhizobium</taxon>
    </lineage>
</organism>